<dbReference type="EMBL" id="PKUR01000001">
    <property type="protein sequence ID" value="PLW87688.1"/>
    <property type="molecule type" value="Genomic_DNA"/>
</dbReference>
<dbReference type="KEGG" id="hja:BST95_14500"/>
<protein>
    <submittedName>
        <fullName evidence="1">Uncharacterized protein</fullName>
    </submittedName>
</protein>
<organism evidence="1 2">
    <name type="scientific">Halioglobus japonicus</name>
    <dbReference type="NCBI Taxonomy" id="930805"/>
    <lineage>
        <taxon>Bacteria</taxon>
        <taxon>Pseudomonadati</taxon>
        <taxon>Pseudomonadota</taxon>
        <taxon>Gammaproteobacteria</taxon>
        <taxon>Cellvibrionales</taxon>
        <taxon>Halieaceae</taxon>
        <taxon>Halioglobus</taxon>
    </lineage>
</organism>
<dbReference type="RefSeq" id="WP_084200284.1">
    <property type="nucleotide sequence ID" value="NZ_BMYL01000001.1"/>
</dbReference>
<comment type="caution">
    <text evidence="1">The sequence shown here is derived from an EMBL/GenBank/DDBJ whole genome shotgun (WGS) entry which is preliminary data.</text>
</comment>
<evidence type="ECO:0000313" key="1">
    <source>
        <dbReference type="EMBL" id="PLW87688.1"/>
    </source>
</evidence>
<dbReference type="SUPFAM" id="SSF53474">
    <property type="entry name" value="alpha/beta-Hydrolases"/>
    <property type="match status" value="1"/>
</dbReference>
<keyword evidence="2" id="KW-1185">Reference proteome</keyword>
<sequence>MKVKAIVLITAVASLNACKIEIETPVEGGVTTSSNNIECPANQACTVDVSDLFFNETFVADPAPGWQFARWNKRHMGLCGGNSTPCTINTAGFEGNEDLEAALADPTSITYLKPEFVVPRTTSGIALADQATTSRAGMNFDMDFYRNSAYGCGLSGNYTFMVFNPGNGSADDEAPLWVYLHGGGVGHFDDQGNYYAVNNQTASTWNEEETFLDLQRTLEVRIIEDGQVINNTLTRRIQEGYRLLVVSMCDHDLYSGLGTPYTDNPNSGAEVNGMQATMSAVDYVVANYPTTQVWAHGTSAGSSGTYNLAMSFVAEGIHFTGAVPDSLFPTPRAIPLTAAYGGDPKSPYQQGFDPEAAAEKIGFYGDLSRGAYPEARIGAGFTDVPFLFTGGRNDPFCNHNLPVIPEAIAEGIDHNCDYYHEGISQAIAGQPNSPHQLAYIQDRGHVPTLDAGPVNNTVDAFMGDILADNPGAPFRKIPGLNMMLMGHSFFRPFAAEMPYHAVRAGVDGHSQQLEISGGASGAPLALWNDTGHRNRIQAVLDAGDVELFGMTCCDTEEGPGEERTLITEGYKRWFDYALAQNPDTDFFIALPWRDFPTDYADAEAYADPWYEYYDDIWLAEIDELRSLYPGVTIYSIPYGAAANELRRMFEAGELPDVSSLQGPATSAIFTDYKGHAGQILKDLGELIWINAIYGVDLDRYAYDPLYQTDLKAIAKSIMDAHNPDYNGPNR</sequence>
<dbReference type="InterPro" id="IPR029058">
    <property type="entry name" value="AB_hydrolase_fold"/>
</dbReference>
<name>A0AAP8MH15_9GAMM</name>
<reference evidence="1 2" key="1">
    <citation type="submission" date="2018-01" db="EMBL/GenBank/DDBJ databases">
        <title>The draft genome sequence of Halioglobus japonicus S1-36.</title>
        <authorList>
            <person name="Du Z.-J."/>
            <person name="Shi M.-J."/>
        </authorList>
    </citation>
    <scope>NUCLEOTIDE SEQUENCE [LARGE SCALE GENOMIC DNA]</scope>
    <source>
        <strain evidence="1 2">S1-36</strain>
    </source>
</reference>
<dbReference type="Gene3D" id="3.40.50.1820">
    <property type="entry name" value="alpha/beta hydrolase"/>
    <property type="match status" value="1"/>
</dbReference>
<gene>
    <name evidence="1" type="ORF">C0029_03685</name>
</gene>
<proteinExistence type="predicted"/>
<accession>A0AAP8MH15</accession>
<dbReference type="AlphaFoldDB" id="A0AAP8MH15"/>
<dbReference type="Proteomes" id="UP000235162">
    <property type="component" value="Unassembled WGS sequence"/>
</dbReference>
<evidence type="ECO:0000313" key="2">
    <source>
        <dbReference type="Proteomes" id="UP000235162"/>
    </source>
</evidence>